<dbReference type="EMBL" id="UINC01175368">
    <property type="protein sequence ID" value="SVD81965.1"/>
    <property type="molecule type" value="Genomic_DNA"/>
</dbReference>
<proteinExistence type="predicted"/>
<gene>
    <name evidence="1" type="ORF">METZ01_LOCUS434819</name>
</gene>
<reference evidence="1" key="1">
    <citation type="submission" date="2018-05" db="EMBL/GenBank/DDBJ databases">
        <authorList>
            <person name="Lanie J.A."/>
            <person name="Ng W.-L."/>
            <person name="Kazmierczak K.M."/>
            <person name="Andrzejewski T.M."/>
            <person name="Davidsen T.M."/>
            <person name="Wayne K.J."/>
            <person name="Tettelin H."/>
            <person name="Glass J.I."/>
            <person name="Rusch D."/>
            <person name="Podicherti R."/>
            <person name="Tsui H.-C.T."/>
            <person name="Winkler M.E."/>
        </authorList>
    </citation>
    <scope>NUCLEOTIDE SEQUENCE</scope>
</reference>
<protein>
    <submittedName>
        <fullName evidence="1">Uncharacterized protein</fullName>
    </submittedName>
</protein>
<sequence length="30" mass="3546">VGLWNLRGYPWYKGMGPFKIMICEKGDEKE</sequence>
<dbReference type="AlphaFoldDB" id="A0A382YGI9"/>
<organism evidence="1">
    <name type="scientific">marine metagenome</name>
    <dbReference type="NCBI Taxonomy" id="408172"/>
    <lineage>
        <taxon>unclassified sequences</taxon>
        <taxon>metagenomes</taxon>
        <taxon>ecological metagenomes</taxon>
    </lineage>
</organism>
<name>A0A382YGI9_9ZZZZ</name>
<feature type="non-terminal residue" evidence="1">
    <location>
        <position position="1"/>
    </location>
</feature>
<evidence type="ECO:0000313" key="1">
    <source>
        <dbReference type="EMBL" id="SVD81965.1"/>
    </source>
</evidence>
<accession>A0A382YGI9</accession>